<comment type="catalytic activity">
    <reaction evidence="1">
        <text>S-ubiquitinyl-[E2 ubiquitin-conjugating enzyme]-L-cysteine + [acceptor protein]-L-lysine = [E2 ubiquitin-conjugating enzyme]-L-cysteine + N(6)-ubiquitinyl-[acceptor protein]-L-lysine.</text>
        <dbReference type="EC" id="2.3.2.27"/>
    </reaction>
</comment>
<feature type="compositionally biased region" description="Basic and acidic residues" evidence="13">
    <location>
        <begin position="462"/>
        <end position="494"/>
    </location>
</feature>
<name>A0A0L0NJT7_TOLOC</name>
<evidence type="ECO:0000256" key="7">
    <source>
        <dbReference type="ARBA" id="ARBA00022771"/>
    </source>
</evidence>
<dbReference type="EC" id="2.3.2.27" evidence="3"/>
<feature type="chain" id="PRO_5005545045" description="RING-type E3 ubiquitin transferase" evidence="15">
    <location>
        <begin position="29"/>
        <end position="507"/>
    </location>
</feature>
<evidence type="ECO:0000313" key="17">
    <source>
        <dbReference type="EMBL" id="KND94299.1"/>
    </source>
</evidence>
<feature type="region of interest" description="Disordered" evidence="13">
    <location>
        <begin position="277"/>
        <end position="347"/>
    </location>
</feature>
<evidence type="ECO:0000256" key="13">
    <source>
        <dbReference type="SAM" id="MobiDB-lite"/>
    </source>
</evidence>
<dbReference type="GO" id="GO:0006511">
    <property type="term" value="P:ubiquitin-dependent protein catabolic process"/>
    <property type="evidence" value="ECO:0007669"/>
    <property type="project" value="TreeGrafter"/>
</dbReference>
<evidence type="ECO:0000256" key="14">
    <source>
        <dbReference type="SAM" id="Phobius"/>
    </source>
</evidence>
<dbReference type="PROSITE" id="PS50089">
    <property type="entry name" value="ZF_RING_2"/>
    <property type="match status" value="1"/>
</dbReference>
<dbReference type="STRING" id="1163406.A0A0L0NJT7"/>
<keyword evidence="9" id="KW-0862">Zinc</keyword>
<comment type="subcellular location">
    <subcellularLocation>
        <location evidence="2">Membrane</location>
        <topology evidence="2">Multi-pass membrane protein</topology>
    </subcellularLocation>
</comment>
<dbReference type="AlphaFoldDB" id="A0A0L0NJT7"/>
<accession>A0A0L0NJT7</accession>
<dbReference type="GO" id="GO:0061630">
    <property type="term" value="F:ubiquitin protein ligase activity"/>
    <property type="evidence" value="ECO:0007669"/>
    <property type="project" value="UniProtKB-EC"/>
</dbReference>
<keyword evidence="7 12" id="KW-0863">Zinc-finger</keyword>
<dbReference type="GO" id="GO:0016567">
    <property type="term" value="P:protein ubiquitination"/>
    <property type="evidence" value="ECO:0007669"/>
    <property type="project" value="TreeGrafter"/>
</dbReference>
<dbReference type="EMBL" id="LFRF01000002">
    <property type="protein sequence ID" value="KND94299.1"/>
    <property type="molecule type" value="Genomic_DNA"/>
</dbReference>
<comment type="caution">
    <text evidence="17">The sequence shown here is derived from an EMBL/GenBank/DDBJ whole genome shotgun (WGS) entry which is preliminary data.</text>
</comment>
<dbReference type="OrthoDB" id="8062037at2759"/>
<sequence>MAMPTISCSGRLTSLLFTLLCAVAVVAADGGATTSAQQDVPQWASNNALQLTLSTQPGLQFTTIPITENLGLNESDRTRGIVKIYGNLKPANMSNYNQITDRDDVAYLSCDRPSGDSFINPDKMLNDLMKQRPKAIVLYSTNGNWCSISDDETLPYTSILTMADAGEATNVLSQLNGTKAGLDVKALISGNATDDGNNGSGSGGGGSNNSAVAMSILYSITGLITLLFLIIIATGAIRAHRYPERYGPRGAFGGRSRQSRAKGIARAVLDTIPIVKFGNQEPTKPDPEQELDTATTDGHDVPTQMTAPNLTEDGRPDTAATSRRASHDTTASASNSHAATDSGQVSNSNLECSICTEDFKVGEDVRVLPCNHRFHPNCVDPWLVDVAGTCPLCRLDLRPGQGSTNSGLTARDNESIAPPLTLEGEDGHAHSGSHGHRHSRPLDINRLRQASVEERMEALRQMRAQANEHDSREGDGVERPHGARLTDKLKDKFRIRTRAQPAERREG</sequence>
<dbReference type="Gene3D" id="3.30.40.10">
    <property type="entry name" value="Zinc/RING finger domain, C3HC4 (zinc finger)"/>
    <property type="match status" value="1"/>
</dbReference>
<evidence type="ECO:0000256" key="10">
    <source>
        <dbReference type="ARBA" id="ARBA00022989"/>
    </source>
</evidence>
<keyword evidence="8" id="KW-0833">Ubl conjugation pathway</keyword>
<dbReference type="SUPFAM" id="SSF57850">
    <property type="entry name" value="RING/U-box"/>
    <property type="match status" value="1"/>
</dbReference>
<keyword evidence="5 14" id="KW-0812">Transmembrane</keyword>
<keyword evidence="11 14" id="KW-0472">Membrane</keyword>
<evidence type="ECO:0000256" key="8">
    <source>
        <dbReference type="ARBA" id="ARBA00022786"/>
    </source>
</evidence>
<feature type="region of interest" description="Disordered" evidence="13">
    <location>
        <begin position="400"/>
        <end position="442"/>
    </location>
</feature>
<evidence type="ECO:0000256" key="4">
    <source>
        <dbReference type="ARBA" id="ARBA00022679"/>
    </source>
</evidence>
<reference evidence="17 18" key="1">
    <citation type="journal article" date="2015" name="BMC Genomics">
        <title>The genome of the truffle-parasite Tolypocladium ophioglossoides and the evolution of antifungal peptaibiotics.</title>
        <authorList>
            <person name="Quandt C.A."/>
            <person name="Bushley K.E."/>
            <person name="Spatafora J.W."/>
        </authorList>
    </citation>
    <scope>NUCLEOTIDE SEQUENCE [LARGE SCALE GENOMIC DNA]</scope>
    <source>
        <strain evidence="17 18">CBS 100239</strain>
    </source>
</reference>
<evidence type="ECO:0000256" key="6">
    <source>
        <dbReference type="ARBA" id="ARBA00022723"/>
    </source>
</evidence>
<gene>
    <name evidence="17" type="ORF">TOPH_01015</name>
</gene>
<keyword evidence="6" id="KW-0479">Metal-binding</keyword>
<feature type="region of interest" description="Disordered" evidence="13">
    <location>
        <begin position="462"/>
        <end position="507"/>
    </location>
</feature>
<dbReference type="PANTHER" id="PTHR45977:SF4">
    <property type="entry name" value="RING-TYPE DOMAIN-CONTAINING PROTEIN"/>
    <property type="match status" value="1"/>
</dbReference>
<dbReference type="InterPro" id="IPR001841">
    <property type="entry name" value="Znf_RING"/>
</dbReference>
<feature type="domain" description="RING-type" evidence="16">
    <location>
        <begin position="352"/>
        <end position="394"/>
    </location>
</feature>
<keyword evidence="4" id="KW-0808">Transferase</keyword>
<evidence type="ECO:0000256" key="12">
    <source>
        <dbReference type="PROSITE-ProRule" id="PRU00175"/>
    </source>
</evidence>
<evidence type="ECO:0000256" key="5">
    <source>
        <dbReference type="ARBA" id="ARBA00022692"/>
    </source>
</evidence>
<keyword evidence="10 14" id="KW-1133">Transmembrane helix</keyword>
<dbReference type="Proteomes" id="UP000036947">
    <property type="component" value="Unassembled WGS sequence"/>
</dbReference>
<proteinExistence type="predicted"/>
<evidence type="ECO:0000313" key="18">
    <source>
        <dbReference type="Proteomes" id="UP000036947"/>
    </source>
</evidence>
<dbReference type="SMART" id="SM00184">
    <property type="entry name" value="RING"/>
    <property type="match status" value="1"/>
</dbReference>
<evidence type="ECO:0000256" key="11">
    <source>
        <dbReference type="ARBA" id="ARBA00023136"/>
    </source>
</evidence>
<evidence type="ECO:0000259" key="16">
    <source>
        <dbReference type="PROSITE" id="PS50089"/>
    </source>
</evidence>
<keyword evidence="18" id="KW-1185">Reference proteome</keyword>
<dbReference type="CDD" id="cd16454">
    <property type="entry name" value="RING-H2_PA-TM-RING"/>
    <property type="match status" value="1"/>
</dbReference>
<dbReference type="GO" id="GO:0008270">
    <property type="term" value="F:zinc ion binding"/>
    <property type="evidence" value="ECO:0007669"/>
    <property type="project" value="UniProtKB-KW"/>
</dbReference>
<keyword evidence="15" id="KW-0732">Signal</keyword>
<dbReference type="PANTHER" id="PTHR45977">
    <property type="entry name" value="TARGET OF ERK KINASE MPK-1"/>
    <property type="match status" value="1"/>
</dbReference>
<feature type="signal peptide" evidence="15">
    <location>
        <begin position="1"/>
        <end position="28"/>
    </location>
</feature>
<dbReference type="InterPro" id="IPR013083">
    <property type="entry name" value="Znf_RING/FYVE/PHD"/>
</dbReference>
<evidence type="ECO:0000256" key="2">
    <source>
        <dbReference type="ARBA" id="ARBA00004141"/>
    </source>
</evidence>
<organism evidence="17 18">
    <name type="scientific">Tolypocladium ophioglossoides (strain CBS 100239)</name>
    <name type="common">Snaketongue truffleclub</name>
    <name type="synonym">Elaphocordyceps ophioglossoides</name>
    <dbReference type="NCBI Taxonomy" id="1163406"/>
    <lineage>
        <taxon>Eukaryota</taxon>
        <taxon>Fungi</taxon>
        <taxon>Dikarya</taxon>
        <taxon>Ascomycota</taxon>
        <taxon>Pezizomycotina</taxon>
        <taxon>Sordariomycetes</taxon>
        <taxon>Hypocreomycetidae</taxon>
        <taxon>Hypocreales</taxon>
        <taxon>Ophiocordycipitaceae</taxon>
        <taxon>Tolypocladium</taxon>
    </lineage>
</organism>
<evidence type="ECO:0000256" key="15">
    <source>
        <dbReference type="SAM" id="SignalP"/>
    </source>
</evidence>
<evidence type="ECO:0000256" key="1">
    <source>
        <dbReference type="ARBA" id="ARBA00000900"/>
    </source>
</evidence>
<protein>
    <recommendedName>
        <fullName evidence="3">RING-type E3 ubiquitin transferase</fullName>
        <ecNumber evidence="3">2.3.2.27</ecNumber>
    </recommendedName>
</protein>
<dbReference type="Pfam" id="PF13639">
    <property type="entry name" value="zf-RING_2"/>
    <property type="match status" value="1"/>
</dbReference>
<feature type="transmembrane region" description="Helical" evidence="14">
    <location>
        <begin position="216"/>
        <end position="237"/>
    </location>
</feature>
<evidence type="ECO:0000256" key="9">
    <source>
        <dbReference type="ARBA" id="ARBA00022833"/>
    </source>
</evidence>
<evidence type="ECO:0000256" key="3">
    <source>
        <dbReference type="ARBA" id="ARBA00012483"/>
    </source>
</evidence>
<dbReference type="GO" id="GO:0016020">
    <property type="term" value="C:membrane"/>
    <property type="evidence" value="ECO:0007669"/>
    <property type="project" value="UniProtKB-SubCell"/>
</dbReference>
<feature type="compositionally biased region" description="Low complexity" evidence="13">
    <location>
        <begin position="328"/>
        <end position="342"/>
    </location>
</feature>